<protein>
    <recommendedName>
        <fullName evidence="2">Magnetosome protein MamS/MamX domain-containing protein</fullName>
    </recommendedName>
</protein>
<gene>
    <name evidence="3" type="ORF">DPQ33_05615</name>
</gene>
<dbReference type="RefSeq" id="WP_144302236.1">
    <property type="nucleotide sequence ID" value="NZ_QMIE01000004.1"/>
</dbReference>
<dbReference type="OrthoDB" id="5455132at2"/>
<dbReference type="Proteomes" id="UP000448292">
    <property type="component" value="Unassembled WGS sequence"/>
</dbReference>
<dbReference type="Pfam" id="PF26390">
    <property type="entry name" value="MamS_MamX"/>
    <property type="match status" value="1"/>
</dbReference>
<feature type="chain" id="PRO_5029902400" description="Magnetosome protein MamS/MamX domain-containing protein" evidence="1">
    <location>
        <begin position="25"/>
        <end position="165"/>
    </location>
</feature>
<dbReference type="EMBL" id="QMIE01000004">
    <property type="protein sequence ID" value="TVM18233.1"/>
    <property type="molecule type" value="Genomic_DNA"/>
</dbReference>
<organism evidence="3 4">
    <name type="scientific">Oceanidesulfovibrio indonesiensis</name>
    <dbReference type="NCBI Taxonomy" id="54767"/>
    <lineage>
        <taxon>Bacteria</taxon>
        <taxon>Pseudomonadati</taxon>
        <taxon>Thermodesulfobacteriota</taxon>
        <taxon>Desulfovibrionia</taxon>
        <taxon>Desulfovibrionales</taxon>
        <taxon>Desulfovibrionaceae</taxon>
        <taxon>Oceanidesulfovibrio</taxon>
    </lineage>
</organism>
<evidence type="ECO:0000259" key="2">
    <source>
        <dbReference type="Pfam" id="PF26390"/>
    </source>
</evidence>
<evidence type="ECO:0000313" key="3">
    <source>
        <dbReference type="EMBL" id="TVM18233.1"/>
    </source>
</evidence>
<sequence length="165" mass="18739">MLHRVSMFIPVLLLALCMALPAFAGDMNFKGWEDDGEYDALYVPEDRENFYATFLRTMPIEPFPGMAPGTGILVQDRDTNEEILVHVGPSDFVDKELSMLRRGDQCKVYGVWNDLDGEWVFILNKIFCEDTKLIKVRKTSDGTAWWNLSAEELAQEQAANTPDAQ</sequence>
<keyword evidence="1" id="KW-0732">Signal</keyword>
<evidence type="ECO:0000256" key="1">
    <source>
        <dbReference type="SAM" id="SignalP"/>
    </source>
</evidence>
<reference evidence="3 4" key="1">
    <citation type="submission" date="2018-06" db="EMBL/GenBank/DDBJ databases">
        <title>Complete genome of Desulfovibrio indonesiensis P37SLT.</title>
        <authorList>
            <person name="Crispim J.S."/>
            <person name="Vidigal P.M.P."/>
            <person name="Silva L.C.F."/>
            <person name="Laguardia C.N."/>
            <person name="Araujo L.C."/>
            <person name="Dias R.S."/>
            <person name="Sousa M.P."/>
            <person name="Paula S.O."/>
            <person name="Silva C."/>
        </authorList>
    </citation>
    <scope>NUCLEOTIDE SEQUENCE [LARGE SCALE GENOMIC DNA]</scope>
    <source>
        <strain evidence="3 4">P37SLT</strain>
    </source>
</reference>
<accession>A0A7M3MFY5</accession>
<dbReference type="InterPro" id="IPR058837">
    <property type="entry name" value="MamS_MamX_dom"/>
</dbReference>
<feature type="signal peptide" evidence="1">
    <location>
        <begin position="1"/>
        <end position="24"/>
    </location>
</feature>
<name>A0A7M3MFY5_9BACT</name>
<keyword evidence="4" id="KW-1185">Reference proteome</keyword>
<comment type="caution">
    <text evidence="3">The sequence shown here is derived from an EMBL/GenBank/DDBJ whole genome shotgun (WGS) entry which is preliminary data.</text>
</comment>
<proteinExistence type="predicted"/>
<evidence type="ECO:0000313" key="4">
    <source>
        <dbReference type="Proteomes" id="UP000448292"/>
    </source>
</evidence>
<feature type="domain" description="Magnetosome protein MamS/MamX" evidence="2">
    <location>
        <begin position="60"/>
        <end position="130"/>
    </location>
</feature>
<dbReference type="AlphaFoldDB" id="A0A7M3MFY5"/>